<reference evidence="1 2" key="1">
    <citation type="submission" date="2020-08" db="EMBL/GenBank/DDBJ databases">
        <title>Bridging the membrane lipid divide: bacteria of the FCB group superphylum have the potential to synthesize archaeal ether lipids.</title>
        <authorList>
            <person name="Villanueva L."/>
            <person name="Von Meijenfeldt F.A.B."/>
            <person name="Westbye A.B."/>
            <person name="Yadav S."/>
            <person name="Hopmans E.C."/>
            <person name="Dutilh B.E."/>
            <person name="Sinninghe Damste J.S."/>
        </authorList>
    </citation>
    <scope>NUCLEOTIDE SEQUENCE [LARGE SCALE GENOMIC DNA]</scope>
    <source>
        <strain evidence="1">NIOZ-UU30</strain>
    </source>
</reference>
<dbReference type="AlphaFoldDB" id="A0A8J6NNI0"/>
<dbReference type="Proteomes" id="UP000603434">
    <property type="component" value="Unassembled WGS sequence"/>
</dbReference>
<dbReference type="GO" id="GO:0046961">
    <property type="term" value="F:proton-transporting ATPase activity, rotational mechanism"/>
    <property type="evidence" value="ECO:0007669"/>
    <property type="project" value="InterPro"/>
</dbReference>
<dbReference type="EMBL" id="JACNJH010000136">
    <property type="protein sequence ID" value="MBC8361544.1"/>
    <property type="molecule type" value="Genomic_DNA"/>
</dbReference>
<protein>
    <submittedName>
        <fullName evidence="1">DUF2764 family protein</fullName>
    </submittedName>
</protein>
<organism evidence="1 2">
    <name type="scientific">Candidatus Desulfatibia profunda</name>
    <dbReference type="NCBI Taxonomy" id="2841695"/>
    <lineage>
        <taxon>Bacteria</taxon>
        <taxon>Pseudomonadati</taxon>
        <taxon>Thermodesulfobacteriota</taxon>
        <taxon>Desulfobacteria</taxon>
        <taxon>Desulfobacterales</taxon>
        <taxon>Desulfobacterales incertae sedis</taxon>
        <taxon>Candidatus Desulfatibia</taxon>
    </lineage>
</organism>
<dbReference type="SUPFAM" id="SSF103486">
    <property type="entry name" value="V-type ATP synthase subunit C"/>
    <property type="match status" value="1"/>
</dbReference>
<dbReference type="Pfam" id="PF10962">
    <property type="entry name" value="DUF2764"/>
    <property type="match status" value="1"/>
</dbReference>
<sequence length="252" mass="29228">MKYYFLASYLPDIQPDDIKIRVGLSDLLEERFHIAAQDWKEIELVLLGRDIFIIEKLLSGKTVSIEYSLYDLEFWRDQVKSPKEGPEFLLDFLKSARPDAFGPREVDRLYGVYYEYVLASSKSDFLRGYFSFERDLRNILAALRARQLGLDPAEYVTGEGELVEILGSSSAEDFGLGGEYPWIENLLRAEEPHQRQEVIEQILWNYLNEHVGPDPFDFSVILAYLLKVQILHKRLALNQAHGMEKVRRLGGY</sequence>
<proteinExistence type="predicted"/>
<gene>
    <name evidence="1" type="ORF">H8E23_09115</name>
</gene>
<evidence type="ECO:0000313" key="2">
    <source>
        <dbReference type="Proteomes" id="UP000603434"/>
    </source>
</evidence>
<comment type="caution">
    <text evidence="1">The sequence shown here is derived from an EMBL/GenBank/DDBJ whole genome shotgun (WGS) entry which is preliminary data.</text>
</comment>
<evidence type="ECO:0000313" key="1">
    <source>
        <dbReference type="EMBL" id="MBC8361544.1"/>
    </source>
</evidence>
<name>A0A8J6NNI0_9BACT</name>
<dbReference type="InterPro" id="IPR024492">
    <property type="entry name" value="DUF2764"/>
</dbReference>
<dbReference type="InterPro" id="IPR036079">
    <property type="entry name" value="ATPase_csu/dsu_sf"/>
</dbReference>
<accession>A0A8J6NNI0</accession>